<dbReference type="Proteomes" id="UP000184050">
    <property type="component" value="Unassembled WGS sequence"/>
</dbReference>
<feature type="domain" description="PorZ N-terminal beta-propeller" evidence="1">
    <location>
        <begin position="45"/>
        <end position="201"/>
    </location>
</feature>
<dbReference type="STRING" id="1168035.SAMN05444280_11617"/>
<dbReference type="RefSeq" id="WP_139279546.1">
    <property type="nucleotide sequence ID" value="NZ_FQZE01000016.1"/>
</dbReference>
<accession>A0A1M6IAE1</accession>
<dbReference type="InterPro" id="IPR015943">
    <property type="entry name" value="WD40/YVTN_repeat-like_dom_sf"/>
</dbReference>
<evidence type="ECO:0000313" key="2">
    <source>
        <dbReference type="EMBL" id="SHJ31441.1"/>
    </source>
</evidence>
<dbReference type="Pfam" id="PF21544">
    <property type="entry name" value="PorZ_N_b_propeller"/>
    <property type="match status" value="1"/>
</dbReference>
<evidence type="ECO:0000259" key="1">
    <source>
        <dbReference type="Pfam" id="PF21544"/>
    </source>
</evidence>
<dbReference type="SUPFAM" id="SSF101898">
    <property type="entry name" value="NHL repeat"/>
    <property type="match status" value="1"/>
</dbReference>
<proteinExistence type="predicted"/>
<dbReference type="OrthoDB" id="9807410at2"/>
<evidence type="ECO:0000313" key="3">
    <source>
        <dbReference type="Proteomes" id="UP000184050"/>
    </source>
</evidence>
<dbReference type="InterPro" id="IPR026444">
    <property type="entry name" value="Secre_tail"/>
</dbReference>
<keyword evidence="3" id="KW-1185">Reference proteome</keyword>
<name>A0A1M6IAE1_9BACT</name>
<dbReference type="SUPFAM" id="SSF69322">
    <property type="entry name" value="Tricorn protease domain 2"/>
    <property type="match status" value="1"/>
</dbReference>
<dbReference type="Gene3D" id="2.60.40.4070">
    <property type="match status" value="1"/>
</dbReference>
<dbReference type="Gene3D" id="2.130.10.10">
    <property type="entry name" value="YVTN repeat-like/Quinoprotein amine dehydrogenase"/>
    <property type="match status" value="3"/>
</dbReference>
<protein>
    <submittedName>
        <fullName evidence="2">Por secretion system C-terminal sorting domain-containing protein</fullName>
    </submittedName>
</protein>
<dbReference type="EMBL" id="FQZE01000016">
    <property type="protein sequence ID" value="SHJ31441.1"/>
    <property type="molecule type" value="Genomic_DNA"/>
</dbReference>
<dbReference type="NCBIfam" id="TIGR04183">
    <property type="entry name" value="Por_Secre_tail"/>
    <property type="match status" value="1"/>
</dbReference>
<sequence length="776" mass="87055">MRKLLLSIVIFSIVFQLNAQRRQGSWQDYLSFSNATKIAVAGSKIYCATEGGLFYYDRDDNSIQKFSGVNGLTDFGIQTIAWNENSEVLVVAYKNSNIDLITESGVVNLSDIKRKQITGDKNIYNISFSEDEAYLSCGFGVVVLNLARQEVKDTYFIGEGGAMIQVNDVEVFEQNIYAATNEGLLKADLTNPNLLDYRSWNKVENIPNFNGRFTHLAVHASVLLANYTPENVNHSEFYRFNGEDWQRYLHGVYFADDVMVNQGMLTLSGRSEFYVIDENLSVAARVNSYRLSGEEVSPIRPRSVGVAQDGSYWVADYENGLIKIASENHESVFPNGPMDNRIFSLYTNDGDLWVTPGGRSDSWSNIWQTPRFQLFREGQWNYFTPKDYPELDGFYDIVDIKANPANPDHIFVASWGGGLLEFENGQLVNRFTNQNSPLETALPNNPSQPYVRIGGIDFDSERNLWMTNSEVAKNLVKLTPSGEWESITLPEVANNFNIGQVLVTDNDDKWILVPRGHDAYVVDKSGTQKKRLLVTSYFNNGVFEEFKRMNDVYCIAEDLDGAIWIGTSVGVAVYNNPNRIWDTEDFYAIRPSLDLNDGLFHPLLETETVTAIAVDGANRKWLGTRNSGVYLVSENGENEIMHFTTENSPLFSNNIMDIAINQVSGEVFIGTSEGLISYQGDAIAGKKAYANVYVYPNPVRETYDGPVTITGLVEDTDVKITDISGNLVYQGTSLGGQAVWDGKNLNGNRVKTGVYLVFCNDEYGEETHIEKLLFIN</sequence>
<dbReference type="AlphaFoldDB" id="A0A1M6IAE1"/>
<dbReference type="InterPro" id="IPR048954">
    <property type="entry name" value="PorZ_N"/>
</dbReference>
<gene>
    <name evidence="2" type="ORF">SAMN05444280_11617</name>
</gene>
<organism evidence="2 3">
    <name type="scientific">Tangfeifania diversioriginum</name>
    <dbReference type="NCBI Taxonomy" id="1168035"/>
    <lineage>
        <taxon>Bacteria</taxon>
        <taxon>Pseudomonadati</taxon>
        <taxon>Bacteroidota</taxon>
        <taxon>Bacteroidia</taxon>
        <taxon>Marinilabiliales</taxon>
        <taxon>Prolixibacteraceae</taxon>
        <taxon>Tangfeifania</taxon>
    </lineage>
</organism>
<reference evidence="2 3" key="1">
    <citation type="submission" date="2016-11" db="EMBL/GenBank/DDBJ databases">
        <authorList>
            <person name="Jaros S."/>
            <person name="Januszkiewicz K."/>
            <person name="Wedrychowicz H."/>
        </authorList>
    </citation>
    <scope>NUCLEOTIDE SEQUENCE [LARGE SCALE GENOMIC DNA]</scope>
    <source>
        <strain evidence="2 3">DSM 27063</strain>
    </source>
</reference>